<evidence type="ECO:0000256" key="2">
    <source>
        <dbReference type="SAM" id="SignalP"/>
    </source>
</evidence>
<dbReference type="EMBL" id="FNJL01000035">
    <property type="protein sequence ID" value="SDP87819.1"/>
    <property type="molecule type" value="Genomic_DNA"/>
</dbReference>
<dbReference type="PANTHER" id="PTHR42928:SF5">
    <property type="entry name" value="BLR1237 PROTEIN"/>
    <property type="match status" value="1"/>
</dbReference>
<gene>
    <name evidence="3" type="ORF">SAMN04489708_13537</name>
</gene>
<dbReference type="InterPro" id="IPR006311">
    <property type="entry name" value="TAT_signal"/>
</dbReference>
<proteinExistence type="inferred from homology"/>
<keyword evidence="3" id="KW-0675">Receptor</keyword>
<dbReference type="AlphaFoldDB" id="A0A1H0WAM3"/>
<feature type="signal peptide" evidence="2">
    <location>
        <begin position="1"/>
        <end position="28"/>
    </location>
</feature>
<dbReference type="RefSeq" id="WP_092838939.1">
    <property type="nucleotide sequence ID" value="NZ_FNJL01000035.1"/>
</dbReference>
<dbReference type="SUPFAM" id="SSF53850">
    <property type="entry name" value="Periplasmic binding protein-like II"/>
    <property type="match status" value="1"/>
</dbReference>
<dbReference type="Proteomes" id="UP000199317">
    <property type="component" value="Unassembled WGS sequence"/>
</dbReference>
<evidence type="ECO:0000313" key="4">
    <source>
        <dbReference type="Proteomes" id="UP000199317"/>
    </source>
</evidence>
<organism evidence="3 4">
    <name type="scientific">Paracidovorax cattleyae</name>
    <dbReference type="NCBI Taxonomy" id="80868"/>
    <lineage>
        <taxon>Bacteria</taxon>
        <taxon>Pseudomonadati</taxon>
        <taxon>Pseudomonadota</taxon>
        <taxon>Betaproteobacteria</taxon>
        <taxon>Burkholderiales</taxon>
        <taxon>Comamonadaceae</taxon>
        <taxon>Paracidovorax</taxon>
    </lineage>
</organism>
<dbReference type="Pfam" id="PF03401">
    <property type="entry name" value="TctC"/>
    <property type="match status" value="1"/>
</dbReference>
<dbReference type="Gene3D" id="3.40.190.150">
    <property type="entry name" value="Bordetella uptake gene, domain 1"/>
    <property type="match status" value="1"/>
</dbReference>
<dbReference type="PIRSF" id="PIRSF017082">
    <property type="entry name" value="YflP"/>
    <property type="match status" value="1"/>
</dbReference>
<evidence type="ECO:0000256" key="1">
    <source>
        <dbReference type="ARBA" id="ARBA00006987"/>
    </source>
</evidence>
<keyword evidence="2" id="KW-0732">Signal</keyword>
<dbReference type="InterPro" id="IPR005064">
    <property type="entry name" value="BUG"/>
</dbReference>
<comment type="similarity">
    <text evidence="1">Belongs to the UPF0065 (bug) family.</text>
</comment>
<keyword evidence="4" id="KW-1185">Reference proteome</keyword>
<reference evidence="4" key="1">
    <citation type="submission" date="2016-10" db="EMBL/GenBank/DDBJ databases">
        <authorList>
            <person name="Varghese N."/>
            <person name="Submissions S."/>
        </authorList>
    </citation>
    <scope>NUCLEOTIDE SEQUENCE [LARGE SCALE GENOMIC DNA]</scope>
    <source>
        <strain evidence="4">DSM 17101</strain>
    </source>
</reference>
<dbReference type="Gene3D" id="3.40.190.10">
    <property type="entry name" value="Periplasmic binding protein-like II"/>
    <property type="match status" value="1"/>
</dbReference>
<feature type="chain" id="PRO_5011730615" evidence="2">
    <location>
        <begin position="29"/>
        <end position="325"/>
    </location>
</feature>
<accession>A0A1H0WAM3</accession>
<dbReference type="OrthoDB" id="8678477at2"/>
<dbReference type="PANTHER" id="PTHR42928">
    <property type="entry name" value="TRICARBOXYLATE-BINDING PROTEIN"/>
    <property type="match status" value="1"/>
</dbReference>
<sequence>MISSLTRRACIGAAAALAVGTAALPAAAQPAFPSKPIRILVGFSAGGGADGAARAIADALQRKYGVAVTVENRPGAGGRLSSDALAKAEPDGYTLAALVGGDAVTAATDARLPYRFPDDFAPLSTISVYPFVVMTSGTGPYKTLDEFLAAARAGGRSYASPGPGTTQHLAAELLAGMAKAELLHTPYKGTAASVPDLISGRVDISVGTTSEGALIRNGRLRALAVTSRERSPSMPNVPTVAESLPGYEVTTWMGLVAPSRTPASIVQKLSNDIQALVATPEVRSRIEALGLEPQASTAAQMRERMAGDVAKWKAVVRDRHIQLIP</sequence>
<dbReference type="PROSITE" id="PS51318">
    <property type="entry name" value="TAT"/>
    <property type="match status" value="1"/>
</dbReference>
<name>A0A1H0WAM3_9BURK</name>
<dbReference type="InterPro" id="IPR042100">
    <property type="entry name" value="Bug_dom1"/>
</dbReference>
<evidence type="ECO:0000313" key="3">
    <source>
        <dbReference type="EMBL" id="SDP87819.1"/>
    </source>
</evidence>
<protein>
    <submittedName>
        <fullName evidence="3">Tripartite-type tricarboxylate transporter, receptor component TctC</fullName>
    </submittedName>
</protein>